<dbReference type="PANTHER" id="PTHR43827:SF3">
    <property type="entry name" value="NADP-DEPENDENT OXIDOREDUCTASE DOMAIN-CONTAINING PROTEIN"/>
    <property type="match status" value="1"/>
</dbReference>
<comment type="similarity">
    <text evidence="1">Belongs to the aldo/keto reductase family.</text>
</comment>
<gene>
    <name evidence="8" type="primary">morA</name>
    <name evidence="8" type="ORF">DSM104329_02876</name>
</gene>
<evidence type="ECO:0000259" key="7">
    <source>
        <dbReference type="Pfam" id="PF00248"/>
    </source>
</evidence>
<dbReference type="EMBL" id="CP087164">
    <property type="protein sequence ID" value="UGS36470.1"/>
    <property type="molecule type" value="Genomic_DNA"/>
</dbReference>
<evidence type="ECO:0000256" key="1">
    <source>
        <dbReference type="ARBA" id="ARBA00007905"/>
    </source>
</evidence>
<dbReference type="Gene3D" id="3.20.20.100">
    <property type="entry name" value="NADP-dependent oxidoreductase domain"/>
    <property type="match status" value="1"/>
</dbReference>
<evidence type="ECO:0000313" key="9">
    <source>
        <dbReference type="Proteomes" id="UP001162834"/>
    </source>
</evidence>
<proteinExistence type="inferred from homology"/>
<dbReference type="RefSeq" id="WP_259316140.1">
    <property type="nucleotide sequence ID" value="NZ_CP087164.1"/>
</dbReference>
<keyword evidence="3 8" id="KW-0560">Oxidoreductase</keyword>
<feature type="site" description="Lowers pKa of active site Tyr" evidence="6">
    <location>
        <position position="78"/>
    </location>
</feature>
<name>A0A9E6XXY5_9ACTN</name>
<dbReference type="SUPFAM" id="SSF51430">
    <property type="entry name" value="NAD(P)-linked oxidoreductase"/>
    <property type="match status" value="1"/>
</dbReference>
<evidence type="ECO:0000256" key="5">
    <source>
        <dbReference type="PIRSR" id="PIRSR000097-2"/>
    </source>
</evidence>
<feature type="active site" description="Proton donor" evidence="4">
    <location>
        <position position="53"/>
    </location>
</feature>
<dbReference type="InterPro" id="IPR023210">
    <property type="entry name" value="NADP_OxRdtase_dom"/>
</dbReference>
<evidence type="ECO:0000256" key="6">
    <source>
        <dbReference type="PIRSR" id="PIRSR000097-3"/>
    </source>
</evidence>
<dbReference type="PROSITE" id="PS00798">
    <property type="entry name" value="ALDOKETO_REDUCTASE_1"/>
    <property type="match status" value="1"/>
</dbReference>
<dbReference type="PROSITE" id="PS00063">
    <property type="entry name" value="ALDOKETO_REDUCTASE_3"/>
    <property type="match status" value="1"/>
</dbReference>
<evidence type="ECO:0000256" key="2">
    <source>
        <dbReference type="ARBA" id="ARBA00022857"/>
    </source>
</evidence>
<evidence type="ECO:0000256" key="3">
    <source>
        <dbReference type="ARBA" id="ARBA00023002"/>
    </source>
</evidence>
<dbReference type="PANTHER" id="PTHR43827">
    <property type="entry name" value="2,5-DIKETO-D-GLUCONIC ACID REDUCTASE"/>
    <property type="match status" value="1"/>
</dbReference>
<organism evidence="8 9">
    <name type="scientific">Capillimicrobium parvum</name>
    <dbReference type="NCBI Taxonomy" id="2884022"/>
    <lineage>
        <taxon>Bacteria</taxon>
        <taxon>Bacillati</taxon>
        <taxon>Actinomycetota</taxon>
        <taxon>Thermoleophilia</taxon>
        <taxon>Solirubrobacterales</taxon>
        <taxon>Capillimicrobiaceae</taxon>
        <taxon>Capillimicrobium</taxon>
    </lineage>
</organism>
<dbReference type="EC" id="1.1.1.218" evidence="8"/>
<evidence type="ECO:0000313" key="8">
    <source>
        <dbReference type="EMBL" id="UGS36470.1"/>
    </source>
</evidence>
<keyword evidence="2" id="KW-0521">NADP</keyword>
<dbReference type="InterPro" id="IPR020471">
    <property type="entry name" value="AKR"/>
</dbReference>
<feature type="binding site" evidence="5">
    <location>
        <position position="111"/>
    </location>
    <ligand>
        <name>substrate</name>
    </ligand>
</feature>
<dbReference type="Proteomes" id="UP001162834">
    <property type="component" value="Chromosome"/>
</dbReference>
<dbReference type="PRINTS" id="PR00069">
    <property type="entry name" value="ALDKETRDTASE"/>
</dbReference>
<dbReference type="PROSITE" id="PS00062">
    <property type="entry name" value="ALDOKETO_REDUCTASE_2"/>
    <property type="match status" value="1"/>
</dbReference>
<keyword evidence="9" id="KW-1185">Reference proteome</keyword>
<sequence>MTSETVPALSLNNGVTMPALGLGVFQSPPQETAAAVETALREGYRHVDTAAAYGNEREVGEAVRASGLDRSEVFLETKIWISDYGYDETLHGFEKSAGKLGVEQIDLLILHQALPSAFDRTLEAYRALETLLADGKVRAIGVSNFMVDHLTRLLEHASVVPAVNQIEQHPYFAQRDVESFGREHGILAQAWSPIGGITFYRDGEHTSTLDDPVITAIAEAHGKSAAQAMLRWGLQHGRSVIPKSTNPQRIAENIDVFDFELSAEQMAAIDGLDTGHRGGPEPDEVTLEAFGRDIPEA</sequence>
<dbReference type="FunFam" id="3.20.20.100:FF:000015">
    <property type="entry name" value="Oxidoreductase, aldo/keto reductase family"/>
    <property type="match status" value="1"/>
</dbReference>
<dbReference type="GO" id="GO:0050109">
    <property type="term" value="F:morphine 6-dehydrogenase activity"/>
    <property type="evidence" value="ECO:0007669"/>
    <property type="project" value="UniProtKB-EC"/>
</dbReference>
<feature type="domain" description="NADP-dependent oxidoreductase" evidence="7">
    <location>
        <begin position="26"/>
        <end position="273"/>
    </location>
</feature>
<dbReference type="InterPro" id="IPR036812">
    <property type="entry name" value="NAD(P)_OxRdtase_dom_sf"/>
</dbReference>
<reference evidence="8" key="1">
    <citation type="journal article" date="2022" name="Int. J. Syst. Evol. Microbiol.">
        <title>Pseudomonas aegrilactucae sp. nov. and Pseudomonas morbosilactucae sp. nov., pathogens causing bacterial rot of lettuce in Japan.</title>
        <authorList>
            <person name="Sawada H."/>
            <person name="Fujikawa T."/>
            <person name="Satou M."/>
        </authorList>
    </citation>
    <scope>NUCLEOTIDE SEQUENCE</scope>
    <source>
        <strain evidence="8">0166_1</strain>
    </source>
</reference>
<dbReference type="Pfam" id="PF00248">
    <property type="entry name" value="Aldo_ket_red"/>
    <property type="match status" value="1"/>
</dbReference>
<dbReference type="PIRSF" id="PIRSF000097">
    <property type="entry name" value="AKR"/>
    <property type="match status" value="1"/>
</dbReference>
<protein>
    <submittedName>
        <fullName evidence="8">Morphine 6-dehydrogenase</fullName>
        <ecNumber evidence="8">1.1.1.218</ecNumber>
    </submittedName>
</protein>
<dbReference type="KEGG" id="sbae:DSM104329_02876"/>
<dbReference type="InterPro" id="IPR018170">
    <property type="entry name" value="Aldo/ket_reductase_CS"/>
</dbReference>
<accession>A0A9E6XXY5</accession>
<dbReference type="AlphaFoldDB" id="A0A9E6XXY5"/>
<evidence type="ECO:0000256" key="4">
    <source>
        <dbReference type="PIRSR" id="PIRSR000097-1"/>
    </source>
</evidence>